<sequence length="550" mass="66113">MISQKRIKDLGKSMNVNIIENHNFDKTNISHYYNIFMDYRLKGYLEAHSFDDNIWILYDRFRNTRSLKFDLELFRELNIALKCFALLQISSEFTIHHTQTVVASIKEAIFISKGFSLEALPELEEYINQFGYSKRNNIALYTVRFLHFINHSNAAEFIEKCTPLYQYVQRNRKLPKYEYILLFDDVITDFENTCNEHERAKYYPILLWWKITTIIPLRPSEFLLLKKNCVEKKQDNSYWITVPREKRKYESYSDIDIENTLQINQKIYELVKTYQDMLPNDYKPNYLMSYETYYKYLDLKRDTYKRDRTVLLLSQFQTLLDDFYKKIVQGKYDYSEVEQVSPGDTRHFAFCNMMLQGFNMLSIAKMGGHRRLRTQQNYWGHIEYFAESWVYVLSENNRLDRLNKSMSDGIFTVKSKLDKHRIYELSDFDTLRPVEYGYCTDSDFPNNCTGDCRFCDFYHFYPEENYTDGIRWLTDCSDLLDRRISDQIKLLEHINQNMKFNLDTNYYSTIDQEELSSTANELNRMMEQKAMVDSLIPKRFEVNQDGTKQE</sequence>
<dbReference type="GO" id="GO:0003677">
    <property type="term" value="F:DNA binding"/>
    <property type="evidence" value="ECO:0007669"/>
    <property type="project" value="InterPro"/>
</dbReference>
<dbReference type="Gene3D" id="1.10.443.10">
    <property type="entry name" value="Intergrase catalytic core"/>
    <property type="match status" value="1"/>
</dbReference>
<dbReference type="OrthoDB" id="2207344at2"/>
<dbReference type="AlphaFoldDB" id="A0A4Y8IIV6"/>
<organism evidence="2 3">
    <name type="scientific">Filobacillus milosensis</name>
    <dbReference type="NCBI Taxonomy" id="94137"/>
    <lineage>
        <taxon>Bacteria</taxon>
        <taxon>Bacillati</taxon>
        <taxon>Bacillota</taxon>
        <taxon>Bacilli</taxon>
        <taxon>Bacillales</taxon>
        <taxon>Bacillaceae</taxon>
        <taxon>Filobacillus</taxon>
    </lineage>
</organism>
<comment type="caution">
    <text evidence="2">The sequence shown here is derived from an EMBL/GenBank/DDBJ whole genome shotgun (WGS) entry which is preliminary data.</text>
</comment>
<evidence type="ECO:0000313" key="2">
    <source>
        <dbReference type="EMBL" id="TFB18529.1"/>
    </source>
</evidence>
<dbReference type="InterPro" id="IPR013762">
    <property type="entry name" value="Integrase-like_cat_sf"/>
</dbReference>
<accession>A0A4Y8IIV6</accession>
<gene>
    <name evidence="2" type="ORF">E3U55_12110</name>
</gene>
<dbReference type="EMBL" id="SOPW01000013">
    <property type="protein sequence ID" value="TFB18529.1"/>
    <property type="molecule type" value="Genomic_DNA"/>
</dbReference>
<dbReference type="SUPFAM" id="SSF56349">
    <property type="entry name" value="DNA breaking-rejoining enzymes"/>
    <property type="match status" value="1"/>
</dbReference>
<reference evidence="2 3" key="1">
    <citation type="submission" date="2019-03" db="EMBL/GenBank/DDBJ databases">
        <authorList>
            <person name="He R.-H."/>
        </authorList>
    </citation>
    <scope>NUCLEOTIDE SEQUENCE [LARGE SCALE GENOMIC DNA]</scope>
    <source>
        <strain evidence="3">SH 714</strain>
    </source>
</reference>
<dbReference type="GO" id="GO:0006310">
    <property type="term" value="P:DNA recombination"/>
    <property type="evidence" value="ECO:0007669"/>
    <property type="project" value="UniProtKB-KW"/>
</dbReference>
<keyword evidence="3" id="KW-1185">Reference proteome</keyword>
<dbReference type="InterPro" id="IPR011010">
    <property type="entry name" value="DNA_brk_join_enz"/>
</dbReference>
<evidence type="ECO:0000256" key="1">
    <source>
        <dbReference type="ARBA" id="ARBA00023172"/>
    </source>
</evidence>
<dbReference type="GO" id="GO:0015074">
    <property type="term" value="P:DNA integration"/>
    <property type="evidence" value="ECO:0007669"/>
    <property type="project" value="InterPro"/>
</dbReference>
<evidence type="ECO:0000313" key="3">
    <source>
        <dbReference type="Proteomes" id="UP000297975"/>
    </source>
</evidence>
<dbReference type="Proteomes" id="UP000297975">
    <property type="component" value="Unassembled WGS sequence"/>
</dbReference>
<keyword evidence="1" id="KW-0233">DNA recombination</keyword>
<name>A0A4Y8IIV6_9BACI</name>
<proteinExistence type="predicted"/>
<protein>
    <submittedName>
        <fullName evidence="2">Integrase</fullName>
    </submittedName>
</protein>